<keyword evidence="3 12" id="KW-0235">DNA replication</keyword>
<dbReference type="EMBL" id="MFNE01000024">
    <property type="protein sequence ID" value="OGG95334.1"/>
    <property type="molecule type" value="Genomic_DNA"/>
</dbReference>
<dbReference type="GO" id="GO:0004252">
    <property type="term" value="F:serine-type endopeptidase activity"/>
    <property type="evidence" value="ECO:0007669"/>
    <property type="project" value="UniProtKB-UniRule"/>
</dbReference>
<feature type="active site" description="For autocatalytic cleavage activity" evidence="12">
    <location>
        <position position="168"/>
    </location>
</feature>
<evidence type="ECO:0000256" key="6">
    <source>
        <dbReference type="ARBA" id="ARBA00022813"/>
    </source>
</evidence>
<dbReference type="PANTHER" id="PTHR33516">
    <property type="entry name" value="LEXA REPRESSOR"/>
    <property type="match status" value="1"/>
</dbReference>
<feature type="DNA-binding region" description="H-T-H motif" evidence="12">
    <location>
        <begin position="27"/>
        <end position="47"/>
    </location>
</feature>
<keyword evidence="6 12" id="KW-0068">Autocatalytic cleavage</keyword>
<keyword evidence="11 12" id="KW-0742">SOS response</keyword>
<evidence type="ECO:0000256" key="2">
    <source>
        <dbReference type="ARBA" id="ARBA00022491"/>
    </source>
</evidence>
<evidence type="ECO:0000256" key="5">
    <source>
        <dbReference type="ARBA" id="ARBA00022801"/>
    </source>
</evidence>
<evidence type="ECO:0000259" key="14">
    <source>
        <dbReference type="Pfam" id="PF00717"/>
    </source>
</evidence>
<dbReference type="InterPro" id="IPR036286">
    <property type="entry name" value="LexA/Signal_pep-like_sf"/>
</dbReference>
<keyword evidence="10 12" id="KW-0234">DNA repair</keyword>
<reference evidence="16 17" key="1">
    <citation type="journal article" date="2016" name="Nat. Commun.">
        <title>Thousands of microbial genomes shed light on interconnected biogeochemical processes in an aquifer system.</title>
        <authorList>
            <person name="Anantharaman K."/>
            <person name="Brown C.T."/>
            <person name="Hug L.A."/>
            <person name="Sharon I."/>
            <person name="Castelle C.J."/>
            <person name="Probst A.J."/>
            <person name="Thomas B.C."/>
            <person name="Singh A."/>
            <person name="Wilkins M.J."/>
            <person name="Karaoz U."/>
            <person name="Brodie E.L."/>
            <person name="Williams K.H."/>
            <person name="Hubbard S.S."/>
            <person name="Banfield J.F."/>
        </authorList>
    </citation>
    <scope>NUCLEOTIDE SEQUENCE [LARGE SCALE GENOMIC DNA]</scope>
</reference>
<dbReference type="SUPFAM" id="SSF46785">
    <property type="entry name" value="Winged helix' DNA-binding domain"/>
    <property type="match status" value="1"/>
</dbReference>
<feature type="domain" description="LexA repressor DNA-binding" evidence="15">
    <location>
        <begin position="2"/>
        <end position="63"/>
    </location>
</feature>
<dbReference type="GO" id="GO:0003677">
    <property type="term" value="F:DNA binding"/>
    <property type="evidence" value="ECO:0007669"/>
    <property type="project" value="UniProtKB-UniRule"/>
</dbReference>
<evidence type="ECO:0000256" key="12">
    <source>
        <dbReference type="HAMAP-Rule" id="MF_00015"/>
    </source>
</evidence>
<dbReference type="GO" id="GO:0006281">
    <property type="term" value="P:DNA repair"/>
    <property type="evidence" value="ECO:0007669"/>
    <property type="project" value="UniProtKB-UniRule"/>
</dbReference>
<keyword evidence="2 12" id="KW-0678">Repressor</keyword>
<dbReference type="Pfam" id="PF00717">
    <property type="entry name" value="Peptidase_S24"/>
    <property type="match status" value="1"/>
</dbReference>
<evidence type="ECO:0000256" key="1">
    <source>
        <dbReference type="ARBA" id="ARBA00007484"/>
    </source>
</evidence>
<evidence type="ECO:0000256" key="4">
    <source>
        <dbReference type="ARBA" id="ARBA00022763"/>
    </source>
</evidence>
<keyword evidence="9 12" id="KW-0804">Transcription</keyword>
<comment type="subunit">
    <text evidence="12">Homodimer.</text>
</comment>
<evidence type="ECO:0000256" key="13">
    <source>
        <dbReference type="RuleBase" id="RU003991"/>
    </source>
</evidence>
<dbReference type="PANTHER" id="PTHR33516:SF2">
    <property type="entry name" value="LEXA REPRESSOR-RELATED"/>
    <property type="match status" value="1"/>
</dbReference>
<dbReference type="CDD" id="cd06529">
    <property type="entry name" value="S24_LexA-like"/>
    <property type="match status" value="1"/>
</dbReference>
<sequence length="209" mass="23775">MEMTKKQQVIFDYIIEYIEDHQYPPSVRDIAAHFDLASAGGVHKHLKNLVEKGFISLDPNVSRSIRVLKGAGIVSPETTFNPQTVELPLMGSVAAGQPIEHYLENETMTLPEFMVRRPDRSYLLKVRGNSMVEESILDGDLVIVERQDHANNGEMVIAMVDYKEATLKRFYHEGKRVRLQPANFDMEPIYVDTNRISIQGIVKGVLRSY</sequence>
<feature type="domain" description="Peptidase S24/S26A/S26B/S26C" evidence="14">
    <location>
        <begin position="88"/>
        <end position="202"/>
    </location>
</feature>
<dbReference type="GO" id="GO:0006260">
    <property type="term" value="P:DNA replication"/>
    <property type="evidence" value="ECO:0007669"/>
    <property type="project" value="UniProtKB-UniRule"/>
</dbReference>
<keyword evidence="8 12" id="KW-0238">DNA-binding</keyword>
<feature type="active site" description="For autocatalytic cleavage activity" evidence="12">
    <location>
        <position position="130"/>
    </location>
</feature>
<dbReference type="Proteomes" id="UP000178449">
    <property type="component" value="Unassembled WGS sequence"/>
</dbReference>
<evidence type="ECO:0000256" key="10">
    <source>
        <dbReference type="ARBA" id="ARBA00023204"/>
    </source>
</evidence>
<dbReference type="SUPFAM" id="SSF51306">
    <property type="entry name" value="LexA/Signal peptidase"/>
    <property type="match status" value="1"/>
</dbReference>
<evidence type="ECO:0000256" key="3">
    <source>
        <dbReference type="ARBA" id="ARBA00022705"/>
    </source>
</evidence>
<dbReference type="NCBIfam" id="TIGR00498">
    <property type="entry name" value="lexA"/>
    <property type="match status" value="1"/>
</dbReference>
<dbReference type="InterPro" id="IPR006199">
    <property type="entry name" value="LexA_DNA-bd_dom"/>
</dbReference>
<evidence type="ECO:0000313" key="16">
    <source>
        <dbReference type="EMBL" id="OGG95334.1"/>
    </source>
</evidence>
<dbReference type="PRINTS" id="PR00726">
    <property type="entry name" value="LEXASERPTASE"/>
</dbReference>
<dbReference type="InterPro" id="IPR006200">
    <property type="entry name" value="LexA"/>
</dbReference>
<organism evidence="16 17">
    <name type="scientific">Candidatus Lambdaproteobacteria bacterium RIFOXYD2_FULL_50_16</name>
    <dbReference type="NCBI Taxonomy" id="1817772"/>
    <lineage>
        <taxon>Bacteria</taxon>
        <taxon>Pseudomonadati</taxon>
        <taxon>Pseudomonadota</taxon>
        <taxon>Candidatus Lambdaproteobacteria</taxon>
    </lineage>
</organism>
<gene>
    <name evidence="12" type="primary">lexA</name>
    <name evidence="16" type="ORF">A2527_07375</name>
</gene>
<comment type="caution">
    <text evidence="16">The sequence shown here is derived from an EMBL/GenBank/DDBJ whole genome shotgun (WGS) entry which is preliminary data.</text>
</comment>
<dbReference type="Gene3D" id="2.10.109.10">
    <property type="entry name" value="Umud Fragment, subunit A"/>
    <property type="match status" value="1"/>
</dbReference>
<evidence type="ECO:0000256" key="8">
    <source>
        <dbReference type="ARBA" id="ARBA00023125"/>
    </source>
</evidence>
<comment type="function">
    <text evidence="12">Represses a number of genes involved in the response to DNA damage (SOS response), including recA and lexA. In the presence of single-stranded DNA, RecA interacts with LexA causing an autocatalytic cleavage which disrupts the DNA-binding part of LexA, leading to derepression of the SOS regulon and eventually DNA repair.</text>
</comment>
<dbReference type="InterPro" id="IPR050077">
    <property type="entry name" value="LexA_repressor"/>
</dbReference>
<dbReference type="GO" id="GO:0045892">
    <property type="term" value="P:negative regulation of DNA-templated transcription"/>
    <property type="evidence" value="ECO:0007669"/>
    <property type="project" value="UniProtKB-UniRule"/>
</dbReference>
<protein>
    <recommendedName>
        <fullName evidence="12">LexA repressor</fullName>
        <ecNumber evidence="12">3.4.21.88</ecNumber>
    </recommendedName>
</protein>
<dbReference type="GO" id="GO:0006508">
    <property type="term" value="P:proteolysis"/>
    <property type="evidence" value="ECO:0007669"/>
    <property type="project" value="InterPro"/>
</dbReference>
<evidence type="ECO:0000259" key="15">
    <source>
        <dbReference type="Pfam" id="PF01726"/>
    </source>
</evidence>
<evidence type="ECO:0000256" key="9">
    <source>
        <dbReference type="ARBA" id="ARBA00023163"/>
    </source>
</evidence>
<dbReference type="InterPro" id="IPR015927">
    <property type="entry name" value="Peptidase_S24_S26A/B/C"/>
</dbReference>
<dbReference type="Gene3D" id="1.10.10.10">
    <property type="entry name" value="Winged helix-like DNA-binding domain superfamily/Winged helix DNA-binding domain"/>
    <property type="match status" value="1"/>
</dbReference>
<dbReference type="FunFam" id="2.10.109.10:FF:000001">
    <property type="entry name" value="LexA repressor"/>
    <property type="match status" value="1"/>
</dbReference>
<dbReference type="AlphaFoldDB" id="A0A1F6GB70"/>
<dbReference type="InterPro" id="IPR036388">
    <property type="entry name" value="WH-like_DNA-bd_sf"/>
</dbReference>
<keyword evidence="5 12" id="KW-0378">Hydrolase</keyword>
<comment type="similarity">
    <text evidence="1 12 13">Belongs to the peptidase S24 family.</text>
</comment>
<evidence type="ECO:0000256" key="7">
    <source>
        <dbReference type="ARBA" id="ARBA00023015"/>
    </source>
</evidence>
<dbReference type="InterPro" id="IPR036390">
    <property type="entry name" value="WH_DNA-bd_sf"/>
</dbReference>
<proteinExistence type="inferred from homology"/>
<name>A0A1F6GB70_9PROT</name>
<dbReference type="InterPro" id="IPR039418">
    <property type="entry name" value="LexA-like"/>
</dbReference>
<feature type="site" description="Cleavage; by autolysis" evidence="12">
    <location>
        <begin position="95"/>
        <end position="96"/>
    </location>
</feature>
<comment type="catalytic activity">
    <reaction evidence="12">
        <text>Hydrolysis of Ala-|-Gly bond in repressor LexA.</text>
        <dbReference type="EC" id="3.4.21.88"/>
    </reaction>
</comment>
<evidence type="ECO:0000313" key="17">
    <source>
        <dbReference type="Proteomes" id="UP000178449"/>
    </source>
</evidence>
<keyword evidence="4 12" id="KW-0227">DNA damage</keyword>
<dbReference type="Pfam" id="PF01726">
    <property type="entry name" value="LexA_DNA_bind"/>
    <property type="match status" value="1"/>
</dbReference>
<dbReference type="EC" id="3.4.21.88" evidence="12"/>
<dbReference type="GO" id="GO:0009432">
    <property type="term" value="P:SOS response"/>
    <property type="evidence" value="ECO:0007669"/>
    <property type="project" value="UniProtKB-UniRule"/>
</dbReference>
<dbReference type="InterPro" id="IPR006197">
    <property type="entry name" value="Peptidase_S24_LexA"/>
</dbReference>
<keyword evidence="7 12" id="KW-0805">Transcription regulation</keyword>
<accession>A0A1F6GB70</accession>
<dbReference type="HAMAP" id="MF_00015">
    <property type="entry name" value="LexA"/>
    <property type="match status" value="1"/>
</dbReference>
<evidence type="ECO:0000256" key="11">
    <source>
        <dbReference type="ARBA" id="ARBA00023236"/>
    </source>
</evidence>
<dbReference type="STRING" id="1817772.A2527_07375"/>